<dbReference type="VEuPathDB" id="CryptoDB:Vbra_7497"/>
<feature type="binding site" evidence="14">
    <location>
        <position position="124"/>
    </location>
    <ligand>
        <name>NADP(+)</name>
        <dbReference type="ChEBI" id="CHEBI:58349"/>
    </ligand>
</feature>
<dbReference type="FunFam" id="3.40.718.10:FF:000002">
    <property type="entry name" value="Isocitrate dehydrogenase [NADP]"/>
    <property type="match status" value="1"/>
</dbReference>
<feature type="binding site" evidence="14">
    <location>
        <position position="301"/>
    </location>
    <ligand>
        <name>NADP(+)</name>
        <dbReference type="ChEBI" id="CHEBI:58349"/>
    </ligand>
</feature>
<evidence type="ECO:0000259" key="15">
    <source>
        <dbReference type="SMART" id="SM01329"/>
    </source>
</evidence>
<evidence type="ECO:0000313" key="17">
    <source>
        <dbReference type="Proteomes" id="UP000041254"/>
    </source>
</evidence>
<keyword evidence="9 10" id="KW-0464">Manganese</keyword>
<accession>A0A0G4EJ04</accession>
<dbReference type="InterPro" id="IPR004790">
    <property type="entry name" value="Isocitrate_DH_NADP"/>
</dbReference>
<dbReference type="GO" id="GO:0000287">
    <property type="term" value="F:magnesium ion binding"/>
    <property type="evidence" value="ECO:0007669"/>
    <property type="project" value="InterPro"/>
</dbReference>
<comment type="catalytic activity">
    <reaction evidence="10">
        <text>D-threo-isocitrate + NADP(+) = 2-oxoglutarate + CO2 + NADPH</text>
        <dbReference type="Rhea" id="RHEA:19629"/>
        <dbReference type="ChEBI" id="CHEBI:15562"/>
        <dbReference type="ChEBI" id="CHEBI:16526"/>
        <dbReference type="ChEBI" id="CHEBI:16810"/>
        <dbReference type="ChEBI" id="CHEBI:57783"/>
        <dbReference type="ChEBI" id="CHEBI:58349"/>
        <dbReference type="EC" id="1.1.1.42"/>
    </reaction>
</comment>
<dbReference type="PIRSF" id="PIRSF000108">
    <property type="entry name" value="IDH_NADP"/>
    <property type="match status" value="1"/>
</dbReference>
<dbReference type="GO" id="GO:0051287">
    <property type="term" value="F:NAD binding"/>
    <property type="evidence" value="ECO:0007669"/>
    <property type="project" value="InterPro"/>
</dbReference>
<dbReference type="OMA" id="EYPVYNF"/>
<feature type="binding site" evidence="12">
    <location>
        <begin position="136"/>
        <end position="142"/>
    </location>
    <ligand>
        <name>D-threo-isocitrate</name>
        <dbReference type="ChEBI" id="CHEBI:15562"/>
    </ligand>
</feature>
<dbReference type="PANTHER" id="PTHR11822">
    <property type="entry name" value="NADP-SPECIFIC ISOCITRATE DEHYDROGENASE"/>
    <property type="match status" value="1"/>
</dbReference>
<evidence type="ECO:0000256" key="3">
    <source>
        <dbReference type="ARBA" id="ARBA00022435"/>
    </source>
</evidence>
<keyword evidence="3" id="KW-0329">Glyoxylate bypass</keyword>
<protein>
    <recommendedName>
        <fullName evidence="10">Isocitrate dehydrogenase [NADP]</fullName>
        <ecNumber evidence="10">1.1.1.42</ecNumber>
    </recommendedName>
</protein>
<dbReference type="PANTHER" id="PTHR11822:SF21">
    <property type="entry name" value="ISOCITRATE DEHYDROGENASE [NADP], MITOCHONDRIAL"/>
    <property type="match status" value="1"/>
</dbReference>
<evidence type="ECO:0000256" key="1">
    <source>
        <dbReference type="ARBA" id="ARBA00001936"/>
    </source>
</evidence>
<comment type="similarity">
    <text evidence="2 10">Belongs to the isocitrate and isopropylmalate dehydrogenases family.</text>
</comment>
<feature type="binding site" evidence="14">
    <location>
        <begin position="351"/>
        <end position="356"/>
    </location>
    <ligand>
        <name>NADP(+)</name>
        <dbReference type="ChEBI" id="CHEBI:58349"/>
    </ligand>
</feature>
<dbReference type="PROSITE" id="PS00470">
    <property type="entry name" value="IDH_IMDH"/>
    <property type="match status" value="1"/>
</dbReference>
<feature type="domain" description="Isopropylmalate dehydrogenase-like" evidence="15">
    <location>
        <begin position="51"/>
        <end position="442"/>
    </location>
</feature>
<dbReference type="FunCoup" id="A0A0G4EJ04">
    <property type="interactions" value="278"/>
</dbReference>
<reference evidence="16 17" key="1">
    <citation type="submission" date="2014-11" db="EMBL/GenBank/DDBJ databases">
        <authorList>
            <person name="Zhu J."/>
            <person name="Qi W."/>
            <person name="Song R."/>
        </authorList>
    </citation>
    <scope>NUCLEOTIDE SEQUENCE [LARGE SCALE GENOMIC DNA]</scope>
</reference>
<dbReference type="STRING" id="1169540.A0A0G4EJ04"/>
<name>A0A0G4EJ04_VITBC</name>
<dbReference type="GO" id="GO:0006739">
    <property type="term" value="P:NADP+ metabolic process"/>
    <property type="evidence" value="ECO:0007669"/>
    <property type="project" value="TreeGrafter"/>
</dbReference>
<feature type="binding site" evidence="12">
    <location>
        <position position="119"/>
    </location>
    <ligand>
        <name>D-threo-isocitrate</name>
        <dbReference type="ChEBI" id="CHEBI:15562"/>
    </ligand>
</feature>
<feature type="binding site" evidence="12">
    <location>
        <position position="174"/>
    </location>
    <ligand>
        <name>D-threo-isocitrate</name>
        <dbReference type="ChEBI" id="CHEBI:15562"/>
    </ligand>
</feature>
<dbReference type="NCBIfam" id="TIGR00127">
    <property type="entry name" value="nadp_idh_euk"/>
    <property type="match status" value="1"/>
</dbReference>
<feature type="site" description="Critical for catalysis" evidence="11">
    <location>
        <position position="253"/>
    </location>
</feature>
<dbReference type="NCBIfam" id="NF006156">
    <property type="entry name" value="PRK08299.1"/>
    <property type="match status" value="1"/>
</dbReference>
<feature type="binding site" evidence="12">
    <location>
        <position position="151"/>
    </location>
    <ligand>
        <name>D-threo-isocitrate</name>
        <dbReference type="ChEBI" id="CHEBI:15562"/>
    </ligand>
</feature>
<evidence type="ECO:0000256" key="2">
    <source>
        <dbReference type="ARBA" id="ARBA00007769"/>
    </source>
</evidence>
<keyword evidence="17" id="KW-1185">Reference proteome</keyword>
<dbReference type="GO" id="GO:0004450">
    <property type="term" value="F:isocitrate dehydrogenase (NADP+) activity"/>
    <property type="evidence" value="ECO:0007669"/>
    <property type="project" value="UniProtKB-EC"/>
</dbReference>
<evidence type="ECO:0000256" key="10">
    <source>
        <dbReference type="PIRNR" id="PIRNR000108"/>
    </source>
</evidence>
<evidence type="ECO:0000256" key="12">
    <source>
        <dbReference type="PIRSR" id="PIRSR000108-2"/>
    </source>
</evidence>
<dbReference type="GO" id="GO:0006099">
    <property type="term" value="P:tricarboxylic acid cycle"/>
    <property type="evidence" value="ECO:0007669"/>
    <property type="project" value="UniProtKB-KW"/>
</dbReference>
<proteinExistence type="inferred from homology"/>
<feature type="binding site" evidence="14">
    <location>
        <position position="369"/>
    </location>
    <ligand>
        <name>NADP(+)</name>
        <dbReference type="ChEBI" id="CHEBI:58349"/>
    </ligand>
</feature>
<evidence type="ECO:0000256" key="8">
    <source>
        <dbReference type="ARBA" id="ARBA00023002"/>
    </source>
</evidence>
<evidence type="ECO:0000256" key="6">
    <source>
        <dbReference type="ARBA" id="ARBA00022842"/>
    </source>
</evidence>
<dbReference type="OrthoDB" id="248923at2759"/>
<evidence type="ECO:0000256" key="5">
    <source>
        <dbReference type="ARBA" id="ARBA00022723"/>
    </source>
</evidence>
<dbReference type="SMART" id="SM01329">
    <property type="entry name" value="Iso_dh"/>
    <property type="match status" value="1"/>
</dbReference>
<keyword evidence="4 10" id="KW-0816">Tricarboxylic acid cycle</keyword>
<feature type="binding site" evidence="14">
    <location>
        <begin position="117"/>
        <end position="119"/>
    </location>
    <ligand>
        <name>NADP(+)</name>
        <dbReference type="ChEBI" id="CHEBI:58349"/>
    </ligand>
</feature>
<feature type="site" description="Critical for catalysis" evidence="11">
    <location>
        <position position="181"/>
    </location>
</feature>
<keyword evidence="6 10" id="KW-0460">Magnesium</keyword>
<evidence type="ECO:0000256" key="7">
    <source>
        <dbReference type="ARBA" id="ARBA00022857"/>
    </source>
</evidence>
<evidence type="ECO:0000256" key="14">
    <source>
        <dbReference type="PIRSR" id="PIRSR000108-4"/>
    </source>
</evidence>
<feature type="binding site" evidence="13">
    <location>
        <position position="293"/>
    </location>
    <ligand>
        <name>Mn(2+)</name>
        <dbReference type="ChEBI" id="CHEBI:29035"/>
    </ligand>
</feature>
<evidence type="ECO:0000256" key="11">
    <source>
        <dbReference type="PIRSR" id="PIRSR000108-1"/>
    </source>
</evidence>
<sequence>MLRSSLRRAIVRLPSAMLGSAGPPAAKLAAIQCGSRCFSAAAGGKIKVANKVVEMDGDEMTRILWAWIKDKLIFPYVDLPIAYYDLGIEERDRTNDKVTIECAEAIQEHNVGIKCATITPDQARVEEFKLKEMWKSPNGTIRNMLDGTVFRAPIIISNVPRLVPGWKKPIIIGRHAHADQYKNKSLVIEEPGTFEICFTPKGSTERKCRTVFDFNGRGVALGMYNTEKSIRGFAYACFQYALAQGMPLYMSTKNTILKKYDGMFKDVFNEIYEKEFKQQFEKAGLWYEHRLIDDMVAQALKSEGGFVWACKNYDGDVQSDIVAQGYGSLGLMTSVLVCPDGKTVVAEAAHGTVTRHYRAHQRGEKTSTNPIASIFAWSRGLAQRAKLDNNPALEHYCLALEKACIDTVEADQMPKDLRVCIKGTTKVDPSEYLLSEEFIDAIAAKLSDILKKPLPKPTPGEPSKLENANWDHYAAYENETAEQVFGDVEKNTEK</sequence>
<keyword evidence="5 10" id="KW-0479">Metal-binding</keyword>
<dbReference type="InterPro" id="IPR019818">
    <property type="entry name" value="IsoCit/isopropylmalate_DH_CS"/>
</dbReference>
<evidence type="ECO:0000256" key="9">
    <source>
        <dbReference type="ARBA" id="ARBA00023211"/>
    </source>
</evidence>
<comment type="cofactor">
    <cofactor evidence="1">
        <name>Mn(2+)</name>
        <dbReference type="ChEBI" id="CHEBI:29035"/>
    </cofactor>
</comment>
<dbReference type="GO" id="GO:0006102">
    <property type="term" value="P:isocitrate metabolic process"/>
    <property type="evidence" value="ECO:0007669"/>
    <property type="project" value="InterPro"/>
</dbReference>
<dbReference type="EC" id="1.1.1.42" evidence="10"/>
<keyword evidence="8 10" id="KW-0560">Oxidoreductase</keyword>
<evidence type="ECO:0000256" key="13">
    <source>
        <dbReference type="PIRSR" id="PIRSR000108-3"/>
    </source>
</evidence>
<dbReference type="InParanoid" id="A0A0G4EJ04"/>
<comment type="cofactor">
    <cofactor evidence="10 13">
        <name>Mg(2+)</name>
        <dbReference type="ChEBI" id="CHEBI:18420"/>
    </cofactor>
    <cofactor evidence="10 13">
        <name>Mn(2+)</name>
        <dbReference type="ChEBI" id="CHEBI:29035"/>
    </cofactor>
    <text evidence="10 13">Binds 1 Mg(2+) or Mn(2+) ion per subunit.</text>
</comment>
<dbReference type="Proteomes" id="UP000041254">
    <property type="component" value="Unassembled WGS sequence"/>
</dbReference>
<feature type="binding site" evidence="13">
    <location>
        <position position="316"/>
    </location>
    <ligand>
        <name>Mn(2+)</name>
        <dbReference type="ChEBI" id="CHEBI:29035"/>
    </ligand>
</feature>
<dbReference type="InterPro" id="IPR024084">
    <property type="entry name" value="IsoPropMal-DH-like_dom"/>
</dbReference>
<dbReference type="SUPFAM" id="SSF53659">
    <property type="entry name" value="Isocitrate/Isopropylmalate dehydrogenase-like"/>
    <property type="match status" value="1"/>
</dbReference>
<gene>
    <name evidence="16" type="ORF">Vbra_7497</name>
</gene>
<keyword evidence="7 10" id="KW-0521">NADP</keyword>
<dbReference type="Gene3D" id="3.40.718.10">
    <property type="entry name" value="Isopropylmalate Dehydrogenase"/>
    <property type="match status" value="1"/>
</dbReference>
<evidence type="ECO:0000313" key="16">
    <source>
        <dbReference type="EMBL" id="CEL96001.1"/>
    </source>
</evidence>
<dbReference type="AlphaFoldDB" id="A0A0G4EJ04"/>
<evidence type="ECO:0000256" key="4">
    <source>
        <dbReference type="ARBA" id="ARBA00022532"/>
    </source>
</evidence>
<dbReference type="Pfam" id="PF00180">
    <property type="entry name" value="Iso_dh"/>
    <property type="match status" value="1"/>
</dbReference>
<dbReference type="PhylomeDB" id="A0A0G4EJ04"/>
<dbReference type="EMBL" id="CDMY01000242">
    <property type="protein sequence ID" value="CEL96001.1"/>
    <property type="molecule type" value="Genomic_DNA"/>
</dbReference>
<dbReference type="GO" id="GO:0005739">
    <property type="term" value="C:mitochondrion"/>
    <property type="evidence" value="ECO:0007669"/>
    <property type="project" value="TreeGrafter"/>
</dbReference>
<organism evidence="16 17">
    <name type="scientific">Vitrella brassicaformis (strain CCMP3155)</name>
    <dbReference type="NCBI Taxonomy" id="1169540"/>
    <lineage>
        <taxon>Eukaryota</taxon>
        <taxon>Sar</taxon>
        <taxon>Alveolata</taxon>
        <taxon>Colpodellida</taxon>
        <taxon>Vitrellaceae</taxon>
        <taxon>Vitrella</taxon>
    </lineage>
</organism>
<dbReference type="GO" id="GO:0006097">
    <property type="term" value="P:glyoxylate cycle"/>
    <property type="evidence" value="ECO:0007669"/>
    <property type="project" value="UniProtKB-KW"/>
</dbReference>